<proteinExistence type="predicted"/>
<dbReference type="AlphaFoldDB" id="A0A841HUI6"/>
<gene>
    <name evidence="1" type="ORF">HNQ60_005499</name>
</gene>
<organism evidence="1 2">
    <name type="scientific">Povalibacter uvarum</name>
    <dbReference type="NCBI Taxonomy" id="732238"/>
    <lineage>
        <taxon>Bacteria</taxon>
        <taxon>Pseudomonadati</taxon>
        <taxon>Pseudomonadota</taxon>
        <taxon>Gammaproteobacteria</taxon>
        <taxon>Steroidobacterales</taxon>
        <taxon>Steroidobacteraceae</taxon>
        <taxon>Povalibacter</taxon>
    </lineage>
</organism>
<dbReference type="Gene3D" id="1.25.40.10">
    <property type="entry name" value="Tetratricopeptide repeat domain"/>
    <property type="match status" value="1"/>
</dbReference>
<dbReference type="Proteomes" id="UP000588068">
    <property type="component" value="Unassembled WGS sequence"/>
</dbReference>
<dbReference type="EMBL" id="JACHHZ010000009">
    <property type="protein sequence ID" value="MBB6096576.1"/>
    <property type="molecule type" value="Genomic_DNA"/>
</dbReference>
<evidence type="ECO:0000313" key="1">
    <source>
        <dbReference type="EMBL" id="MBB6096576.1"/>
    </source>
</evidence>
<keyword evidence="2" id="KW-1185">Reference proteome</keyword>
<dbReference type="InterPro" id="IPR011990">
    <property type="entry name" value="TPR-like_helical_dom_sf"/>
</dbReference>
<protein>
    <submittedName>
        <fullName evidence="1">Tetratricopeptide (TPR) repeat protein</fullName>
    </submittedName>
</protein>
<evidence type="ECO:0000313" key="2">
    <source>
        <dbReference type="Proteomes" id="UP000588068"/>
    </source>
</evidence>
<comment type="caution">
    <text evidence="1">The sequence shown here is derived from an EMBL/GenBank/DDBJ whole genome shotgun (WGS) entry which is preliminary data.</text>
</comment>
<accession>A0A841HUI6</accession>
<dbReference type="SUPFAM" id="SSF48452">
    <property type="entry name" value="TPR-like"/>
    <property type="match status" value="1"/>
</dbReference>
<name>A0A841HUI6_9GAMM</name>
<sequence>MNNWRILGLVLAAAFAAWLGLRGCTPEEAPEPAPPPVRDQFHASRPLRVTVDRAAPAEGTDQAADADTSWLERELRYLLIRGQMRVGAIEPGARPTFTLHVTLPRPPQTAASVKLLAPDNVVDKERTIEVGDNSLATIQSLATMLPEFLGATRTGADWVQLIGTADLAAYETFLRSANELFGPQGRGFTQPPAADSSDTLNRLETLTRRHPKFARAWALRSVAYLGLGGEDEASLTKLAESAAERGLALDPALTDAQSAQGLVRLRRGEWVAALEYFNAAIAVDANASAALEGLACLLIDVGHARAALPIAERAALLQPASIGANECLVYARLATGDANAASESQGEPIAIAQVKALEAILEGQVDSAQKTLRGATNTKNAAAWIDPLLRAAGNKQRTSEALQAITRAASDGLIDPSTELVCGAALRQSDFVFNRMLRLHKQQEAVPLRIFWLPKTAFLRQHARFEDIVGAEGLLPFWQEHGQADVCATEPKVYGCAAKKRT</sequence>
<dbReference type="RefSeq" id="WP_184335966.1">
    <property type="nucleotide sequence ID" value="NZ_JACHHZ010000009.1"/>
</dbReference>
<reference evidence="1 2" key="1">
    <citation type="submission" date="2020-08" db="EMBL/GenBank/DDBJ databases">
        <title>Genomic Encyclopedia of Type Strains, Phase IV (KMG-IV): sequencing the most valuable type-strain genomes for metagenomic binning, comparative biology and taxonomic classification.</title>
        <authorList>
            <person name="Goeker M."/>
        </authorList>
    </citation>
    <scope>NUCLEOTIDE SEQUENCE [LARGE SCALE GENOMIC DNA]</scope>
    <source>
        <strain evidence="1 2">DSM 26723</strain>
    </source>
</reference>